<dbReference type="Proteomes" id="UP000199657">
    <property type="component" value="Unassembled WGS sequence"/>
</dbReference>
<dbReference type="RefSeq" id="WP_091646371.1">
    <property type="nucleotide sequence ID" value="NZ_FOEG01000014.1"/>
</dbReference>
<name>A0A1H8VQK3_9GAMM</name>
<evidence type="ECO:0000313" key="1">
    <source>
        <dbReference type="EMBL" id="SEP17655.1"/>
    </source>
</evidence>
<accession>A0A1H8VQK3</accession>
<dbReference type="AlphaFoldDB" id="A0A1H8VQK3"/>
<sequence length="135" mass="15251">MSEKSYFDLHITGLGYVNRVREVRPKRGEPFLACDVVAIHGDAEQPERTRFDCRVAGQEAQRLVEAMPTHLEQNRKVLIGFKLGDLYAESFTYADGEKAGETGISLKARLLKISWVRIDGEKVYPPVEARNQETA</sequence>
<evidence type="ECO:0000313" key="2">
    <source>
        <dbReference type="Proteomes" id="UP000199657"/>
    </source>
</evidence>
<reference evidence="1 2" key="1">
    <citation type="submission" date="2016-10" db="EMBL/GenBank/DDBJ databases">
        <authorList>
            <person name="de Groot N.N."/>
        </authorList>
    </citation>
    <scope>NUCLEOTIDE SEQUENCE [LARGE SCALE GENOMIC DNA]</scope>
    <source>
        <strain evidence="1 2">CGMCC 1.6291</strain>
    </source>
</reference>
<dbReference type="OrthoDB" id="6402776at2"/>
<dbReference type="STRING" id="406100.SAMN04488052_11454"/>
<dbReference type="EMBL" id="FOEG01000014">
    <property type="protein sequence ID" value="SEP17655.1"/>
    <property type="molecule type" value="Genomic_DNA"/>
</dbReference>
<dbReference type="Pfam" id="PF12101">
    <property type="entry name" value="DUF3577"/>
    <property type="match status" value="1"/>
</dbReference>
<protein>
    <recommendedName>
        <fullName evidence="3">DUF3577 domain-containing protein</fullName>
    </recommendedName>
</protein>
<proteinExistence type="predicted"/>
<evidence type="ECO:0008006" key="3">
    <source>
        <dbReference type="Google" id="ProtNLM"/>
    </source>
</evidence>
<dbReference type="InterPro" id="IPR021960">
    <property type="entry name" value="DUF3577"/>
</dbReference>
<keyword evidence="2" id="KW-1185">Reference proteome</keyword>
<dbReference type="NCBIfam" id="NF040584">
    <property type="entry name" value="STY4534_fam"/>
    <property type="match status" value="1"/>
</dbReference>
<organism evidence="1 2">
    <name type="scientific">Aquisalimonas asiatica</name>
    <dbReference type="NCBI Taxonomy" id="406100"/>
    <lineage>
        <taxon>Bacteria</taxon>
        <taxon>Pseudomonadati</taxon>
        <taxon>Pseudomonadota</taxon>
        <taxon>Gammaproteobacteria</taxon>
        <taxon>Chromatiales</taxon>
        <taxon>Ectothiorhodospiraceae</taxon>
        <taxon>Aquisalimonas</taxon>
    </lineage>
</organism>
<gene>
    <name evidence="1" type="ORF">SAMN04488052_11454</name>
</gene>